<keyword evidence="1" id="KW-0812">Transmembrane</keyword>
<dbReference type="Proteomes" id="UP000029393">
    <property type="component" value="Unassembled WGS sequence"/>
</dbReference>
<organism evidence="2 3">
    <name type="scientific">Arenimonas metalli CF5-1</name>
    <dbReference type="NCBI Taxonomy" id="1384056"/>
    <lineage>
        <taxon>Bacteria</taxon>
        <taxon>Pseudomonadati</taxon>
        <taxon>Pseudomonadota</taxon>
        <taxon>Gammaproteobacteria</taxon>
        <taxon>Lysobacterales</taxon>
        <taxon>Lysobacteraceae</taxon>
        <taxon>Arenimonas</taxon>
    </lineage>
</organism>
<comment type="caution">
    <text evidence="2">The sequence shown here is derived from an EMBL/GenBank/DDBJ whole genome shotgun (WGS) entry which is preliminary data.</text>
</comment>
<sequence length="275" mass="29066">MSQRFHYGPWLAAAFVAATGLVAWKYYPRDAAPAPATATAPAAAVAPVLDPAPTAVPDAYPIDAVPVLPDAPATPLPPLDQSDAEAMAALAAAAGGADLGPFLRLQFLLPRLVATIDALPRSTVTQNVYAARPVAGTLGVATRDGGTWLDPANEARYRAAVALFEAVDSRQLVSAYVRFYPLLQQAYRDLGVPDRQFNDRLVEVIDHLLAAPTPPGPLALVPVPDKPRWAFADPTLEAASVGHKAMIRLGPEQAARVKAKLRELRTLLAGQRPAA</sequence>
<reference evidence="2 3" key="1">
    <citation type="submission" date="2013-09" db="EMBL/GenBank/DDBJ databases">
        <title>Genome sequencing of Arenimonas metalli.</title>
        <authorList>
            <person name="Chen F."/>
            <person name="Wang G."/>
        </authorList>
    </citation>
    <scope>NUCLEOTIDE SEQUENCE [LARGE SCALE GENOMIC DNA]</scope>
    <source>
        <strain evidence="2 3">CF5-1</strain>
    </source>
</reference>
<keyword evidence="3" id="KW-1185">Reference proteome</keyword>
<dbReference type="PATRIC" id="fig|1384056.3.peg.155"/>
<dbReference type="AlphaFoldDB" id="A0A091BB59"/>
<dbReference type="eggNOG" id="COG1711">
    <property type="taxonomic scope" value="Bacteria"/>
</dbReference>
<proteinExistence type="predicted"/>
<evidence type="ECO:0008006" key="4">
    <source>
        <dbReference type="Google" id="ProtNLM"/>
    </source>
</evidence>
<gene>
    <name evidence="2" type="ORF">N787_06400</name>
</gene>
<evidence type="ECO:0000256" key="1">
    <source>
        <dbReference type="SAM" id="Phobius"/>
    </source>
</evidence>
<name>A0A091BB59_9GAMM</name>
<dbReference type="STRING" id="1384056.N787_06400"/>
<protein>
    <recommendedName>
        <fullName evidence="4">DUF3014 domain-containing protein</fullName>
    </recommendedName>
</protein>
<accession>A0A091BB59</accession>
<evidence type="ECO:0000313" key="2">
    <source>
        <dbReference type="EMBL" id="KFN48064.1"/>
    </source>
</evidence>
<dbReference type="Pfam" id="PF11219">
    <property type="entry name" value="DUF3014"/>
    <property type="match status" value="1"/>
</dbReference>
<evidence type="ECO:0000313" key="3">
    <source>
        <dbReference type="Proteomes" id="UP000029393"/>
    </source>
</evidence>
<dbReference type="OrthoDB" id="5502479at2"/>
<keyword evidence="1" id="KW-1133">Transmembrane helix</keyword>
<dbReference type="RefSeq" id="WP_034210053.1">
    <property type="nucleotide sequence ID" value="NZ_AVCK01000003.1"/>
</dbReference>
<dbReference type="EMBL" id="AVCK01000003">
    <property type="protein sequence ID" value="KFN48064.1"/>
    <property type="molecule type" value="Genomic_DNA"/>
</dbReference>
<keyword evidence="1" id="KW-0472">Membrane</keyword>
<feature type="transmembrane region" description="Helical" evidence="1">
    <location>
        <begin position="7"/>
        <end position="27"/>
    </location>
</feature>
<dbReference type="InterPro" id="IPR021382">
    <property type="entry name" value="DUF3014"/>
</dbReference>